<dbReference type="InterPro" id="IPR014036">
    <property type="entry name" value="DeoR-like_C"/>
</dbReference>
<evidence type="ECO:0000256" key="2">
    <source>
        <dbReference type="ARBA" id="ARBA00023163"/>
    </source>
</evidence>
<evidence type="ECO:0000256" key="1">
    <source>
        <dbReference type="ARBA" id="ARBA00023015"/>
    </source>
</evidence>
<keyword evidence="4" id="KW-0238">DNA-binding</keyword>
<evidence type="ECO:0000259" key="3">
    <source>
        <dbReference type="PROSITE" id="PS51000"/>
    </source>
</evidence>
<dbReference type="SMART" id="SM01134">
    <property type="entry name" value="DeoRC"/>
    <property type="match status" value="1"/>
</dbReference>
<dbReference type="EMBL" id="BAAARN010000005">
    <property type="protein sequence ID" value="GAA2739620.1"/>
    <property type="molecule type" value="Genomic_DNA"/>
</dbReference>
<dbReference type="Pfam" id="PF08220">
    <property type="entry name" value="HTH_DeoR"/>
    <property type="match status" value="1"/>
</dbReference>
<sequence length="259" mass="27360">MLPVQRRTETLALLSQQHAVSVEALAAHLGVSESTVRRDLDELERQGIARRVHGGAVLEAQADGADAPELPPFMREVERQREKQAIALAARDLVRPGSALLLTGGTTTAALAPLLVDVPDVTVVTNSLDVAIRLANADIELVLLGGALRRPELSLLGSLAQSSVRDVHVDHVVMGVYGIDDRGGLLGASSTECETDRILAQQGSRLTVLADSSKFTRRSPHRIAGLDAVSELVTTGHAPPDAVDALRTQGVDVLIAPSL</sequence>
<dbReference type="GO" id="GO:0003677">
    <property type="term" value="F:DNA binding"/>
    <property type="evidence" value="ECO:0007669"/>
    <property type="project" value="UniProtKB-KW"/>
</dbReference>
<dbReference type="InterPro" id="IPR036390">
    <property type="entry name" value="WH_DNA-bd_sf"/>
</dbReference>
<reference evidence="4 5" key="1">
    <citation type="journal article" date="2019" name="Int. J. Syst. Evol. Microbiol.">
        <title>The Global Catalogue of Microorganisms (GCM) 10K type strain sequencing project: providing services to taxonomists for standard genome sequencing and annotation.</title>
        <authorList>
            <consortium name="The Broad Institute Genomics Platform"/>
            <consortium name="The Broad Institute Genome Sequencing Center for Infectious Disease"/>
            <person name="Wu L."/>
            <person name="Ma J."/>
        </authorList>
    </citation>
    <scope>NUCLEOTIDE SEQUENCE [LARGE SCALE GENOMIC DNA]</scope>
    <source>
        <strain evidence="4 5">JCM 16378</strain>
    </source>
</reference>
<dbReference type="PANTHER" id="PTHR30363">
    <property type="entry name" value="HTH-TYPE TRANSCRIPTIONAL REGULATOR SRLR-RELATED"/>
    <property type="match status" value="1"/>
</dbReference>
<proteinExistence type="predicted"/>
<dbReference type="InterPro" id="IPR050313">
    <property type="entry name" value="Carb_Metab_HTH_regulators"/>
</dbReference>
<comment type="caution">
    <text evidence="4">The sequence shown here is derived from an EMBL/GenBank/DDBJ whole genome shotgun (WGS) entry which is preliminary data.</text>
</comment>
<dbReference type="PANTHER" id="PTHR30363:SF44">
    <property type="entry name" value="AGA OPERON TRANSCRIPTIONAL REPRESSOR-RELATED"/>
    <property type="match status" value="1"/>
</dbReference>
<dbReference type="Pfam" id="PF00455">
    <property type="entry name" value="DeoRC"/>
    <property type="match status" value="1"/>
</dbReference>
<name>A0ABN3UWA0_9MICO</name>
<dbReference type="Gene3D" id="1.10.10.10">
    <property type="entry name" value="Winged helix-like DNA-binding domain superfamily/Winged helix DNA-binding domain"/>
    <property type="match status" value="1"/>
</dbReference>
<evidence type="ECO:0000313" key="5">
    <source>
        <dbReference type="Proteomes" id="UP001501326"/>
    </source>
</evidence>
<accession>A0ABN3UWA0</accession>
<dbReference type="PRINTS" id="PR00037">
    <property type="entry name" value="HTHLACR"/>
</dbReference>
<protein>
    <submittedName>
        <fullName evidence="4">DeoR/GlpR family DNA-binding transcription regulator</fullName>
    </submittedName>
</protein>
<feature type="domain" description="HTH deoR-type" evidence="3">
    <location>
        <begin position="3"/>
        <end position="58"/>
    </location>
</feature>
<dbReference type="Gene3D" id="3.40.50.1360">
    <property type="match status" value="1"/>
</dbReference>
<organism evidence="4 5">
    <name type="scientific">Pedococcus aerophilus</name>
    <dbReference type="NCBI Taxonomy" id="436356"/>
    <lineage>
        <taxon>Bacteria</taxon>
        <taxon>Bacillati</taxon>
        <taxon>Actinomycetota</taxon>
        <taxon>Actinomycetes</taxon>
        <taxon>Micrococcales</taxon>
        <taxon>Intrasporangiaceae</taxon>
        <taxon>Pedococcus</taxon>
    </lineage>
</organism>
<dbReference type="SUPFAM" id="SSF100950">
    <property type="entry name" value="NagB/RpiA/CoA transferase-like"/>
    <property type="match status" value="1"/>
</dbReference>
<keyword evidence="2" id="KW-0804">Transcription</keyword>
<dbReference type="InterPro" id="IPR001034">
    <property type="entry name" value="DeoR_HTH"/>
</dbReference>
<dbReference type="SUPFAM" id="SSF46785">
    <property type="entry name" value="Winged helix' DNA-binding domain"/>
    <property type="match status" value="1"/>
</dbReference>
<dbReference type="SMART" id="SM00420">
    <property type="entry name" value="HTH_DEOR"/>
    <property type="match status" value="1"/>
</dbReference>
<dbReference type="InterPro" id="IPR037171">
    <property type="entry name" value="NagB/RpiA_transferase-like"/>
</dbReference>
<dbReference type="RefSeq" id="WP_344196110.1">
    <property type="nucleotide sequence ID" value="NZ_BAAARN010000005.1"/>
</dbReference>
<dbReference type="InterPro" id="IPR036388">
    <property type="entry name" value="WH-like_DNA-bd_sf"/>
</dbReference>
<gene>
    <name evidence="4" type="ORF">GCM10009867_36440</name>
</gene>
<keyword evidence="1" id="KW-0805">Transcription regulation</keyword>
<evidence type="ECO:0000313" key="4">
    <source>
        <dbReference type="EMBL" id="GAA2739620.1"/>
    </source>
</evidence>
<keyword evidence="5" id="KW-1185">Reference proteome</keyword>
<dbReference type="Proteomes" id="UP001501326">
    <property type="component" value="Unassembled WGS sequence"/>
</dbReference>
<dbReference type="PROSITE" id="PS51000">
    <property type="entry name" value="HTH_DEOR_2"/>
    <property type="match status" value="1"/>
</dbReference>